<comment type="caution">
    <text evidence="2">The sequence shown here is derived from an EMBL/GenBank/DDBJ whole genome shotgun (WGS) entry which is preliminary data.</text>
</comment>
<feature type="region of interest" description="Disordered" evidence="1">
    <location>
        <begin position="1"/>
        <end position="23"/>
    </location>
</feature>
<feature type="compositionally biased region" description="Basic and acidic residues" evidence="1">
    <location>
        <begin position="12"/>
        <end position="23"/>
    </location>
</feature>
<sequence>MSLEQFNVETTDDTKALRDKKDSPRAMTNDLNYILDNPHYQKDDGKQVYITESGPFAKANPTLLKSIQNAFNGNSRINSQVSIVYNIDKDQDIVLTEEIKIPALDSLENINEHVQTRRIDTPTITVEPASDSTNSLQRLDEIRISDSESVLDRSRPVRVEIVNEFAQDQREFTSAVDITDNSMDERLKAATMFFLGVKSNIKQDPWVQSDSMVDKEVKATEPKVEVVKGRRRSLSLNSAPIPSTRNSVDKRIEFLQEESDASRGSRSSKTKPSFISNIPQDNNVPCDERRYSVMEFLQSQDDCCKDTPPIKSSPIATLKKEESKSSLKNVMAGLLKDPPRNRKRAVTLAGNSVRLRGSPKSEVPIKPILRSKSTSKGEIEVKQSPNISPSVSPRSPEKRVNFSEINVTIDPEKEKISKTIKYAIKDLFAK</sequence>
<accession>A0AAD5Y4M5</accession>
<evidence type="ECO:0000313" key="3">
    <source>
        <dbReference type="Proteomes" id="UP001210925"/>
    </source>
</evidence>
<dbReference type="EMBL" id="JADGKB010000025">
    <property type="protein sequence ID" value="KAJ3258641.1"/>
    <property type="molecule type" value="Genomic_DNA"/>
</dbReference>
<feature type="region of interest" description="Disordered" evidence="1">
    <location>
        <begin position="369"/>
        <end position="398"/>
    </location>
</feature>
<organism evidence="2 3">
    <name type="scientific">Boothiomyces macroporosus</name>
    <dbReference type="NCBI Taxonomy" id="261099"/>
    <lineage>
        <taxon>Eukaryota</taxon>
        <taxon>Fungi</taxon>
        <taxon>Fungi incertae sedis</taxon>
        <taxon>Chytridiomycota</taxon>
        <taxon>Chytridiomycota incertae sedis</taxon>
        <taxon>Chytridiomycetes</taxon>
        <taxon>Rhizophydiales</taxon>
        <taxon>Terramycetaceae</taxon>
        <taxon>Boothiomyces</taxon>
    </lineage>
</organism>
<protein>
    <submittedName>
        <fullName evidence="2">Uncharacterized protein</fullName>
    </submittedName>
</protein>
<keyword evidence="3" id="KW-1185">Reference proteome</keyword>
<dbReference type="Proteomes" id="UP001210925">
    <property type="component" value="Unassembled WGS sequence"/>
</dbReference>
<proteinExistence type="predicted"/>
<feature type="region of interest" description="Disordered" evidence="1">
    <location>
        <begin position="256"/>
        <end position="281"/>
    </location>
</feature>
<reference evidence="2" key="1">
    <citation type="submission" date="2020-05" db="EMBL/GenBank/DDBJ databases">
        <title>Phylogenomic resolution of chytrid fungi.</title>
        <authorList>
            <person name="Stajich J.E."/>
            <person name="Amses K."/>
            <person name="Simmons R."/>
            <person name="Seto K."/>
            <person name="Myers J."/>
            <person name="Bonds A."/>
            <person name="Quandt C.A."/>
            <person name="Barry K."/>
            <person name="Liu P."/>
            <person name="Grigoriev I."/>
            <person name="Longcore J.E."/>
            <person name="James T.Y."/>
        </authorList>
    </citation>
    <scope>NUCLEOTIDE SEQUENCE</scope>
    <source>
        <strain evidence="2">PLAUS21</strain>
    </source>
</reference>
<feature type="compositionally biased region" description="Polar residues" evidence="1">
    <location>
        <begin position="262"/>
        <end position="281"/>
    </location>
</feature>
<dbReference type="AlphaFoldDB" id="A0AAD5Y4M5"/>
<name>A0AAD5Y4M5_9FUNG</name>
<evidence type="ECO:0000256" key="1">
    <source>
        <dbReference type="SAM" id="MobiDB-lite"/>
    </source>
</evidence>
<evidence type="ECO:0000313" key="2">
    <source>
        <dbReference type="EMBL" id="KAJ3258641.1"/>
    </source>
</evidence>
<gene>
    <name evidence="2" type="ORF">HK103_003430</name>
</gene>
<feature type="compositionally biased region" description="Polar residues" evidence="1">
    <location>
        <begin position="383"/>
        <end position="393"/>
    </location>
</feature>